<feature type="transmembrane region" description="Helical" evidence="1">
    <location>
        <begin position="179"/>
        <end position="196"/>
    </location>
</feature>
<keyword evidence="3" id="KW-1185">Reference proteome</keyword>
<reference evidence="2" key="2">
    <citation type="submission" date="2023-06" db="EMBL/GenBank/DDBJ databases">
        <authorList>
            <consortium name="Lawrence Berkeley National Laboratory"/>
            <person name="Haridas S."/>
            <person name="Hensen N."/>
            <person name="Bonometti L."/>
            <person name="Westerberg I."/>
            <person name="Brannstrom I.O."/>
            <person name="Guillou S."/>
            <person name="Cros-Aarteil S."/>
            <person name="Calhoun S."/>
            <person name="Kuo A."/>
            <person name="Mondo S."/>
            <person name="Pangilinan J."/>
            <person name="Riley R."/>
            <person name="Labutti K."/>
            <person name="Andreopoulos B."/>
            <person name="Lipzen A."/>
            <person name="Chen C."/>
            <person name="Yanf M."/>
            <person name="Daum C."/>
            <person name="Ng V."/>
            <person name="Clum A."/>
            <person name="Steindorff A."/>
            <person name="Ohm R."/>
            <person name="Martin F."/>
            <person name="Silar P."/>
            <person name="Natvig D."/>
            <person name="Lalanne C."/>
            <person name="Gautier V."/>
            <person name="Ament-Velasquez S.L."/>
            <person name="Kruys A."/>
            <person name="Hutchinson M.I."/>
            <person name="Powell A.J."/>
            <person name="Barry K."/>
            <person name="Miller A.N."/>
            <person name="Grigoriev I.V."/>
            <person name="Debuchy R."/>
            <person name="Gladieux P."/>
            <person name="Thoren M.H."/>
            <person name="Johannesson H."/>
        </authorList>
    </citation>
    <scope>NUCLEOTIDE SEQUENCE</scope>
    <source>
        <strain evidence="2">CBS 118394</strain>
    </source>
</reference>
<gene>
    <name evidence="2" type="ORF">B0H66DRAFT_268192</name>
</gene>
<keyword evidence="1" id="KW-0472">Membrane</keyword>
<protein>
    <submittedName>
        <fullName evidence="2">Uncharacterized protein</fullName>
    </submittedName>
</protein>
<evidence type="ECO:0000313" key="3">
    <source>
        <dbReference type="Proteomes" id="UP001283341"/>
    </source>
</evidence>
<dbReference type="AlphaFoldDB" id="A0AAE0I6H7"/>
<accession>A0AAE0I6H7</accession>
<evidence type="ECO:0000313" key="2">
    <source>
        <dbReference type="EMBL" id="KAK3319391.1"/>
    </source>
</evidence>
<reference evidence="2" key="1">
    <citation type="journal article" date="2023" name="Mol. Phylogenet. Evol.">
        <title>Genome-scale phylogeny and comparative genomics of the fungal order Sordariales.</title>
        <authorList>
            <person name="Hensen N."/>
            <person name="Bonometti L."/>
            <person name="Westerberg I."/>
            <person name="Brannstrom I.O."/>
            <person name="Guillou S."/>
            <person name="Cros-Aarteil S."/>
            <person name="Calhoun S."/>
            <person name="Haridas S."/>
            <person name="Kuo A."/>
            <person name="Mondo S."/>
            <person name="Pangilinan J."/>
            <person name="Riley R."/>
            <person name="LaButti K."/>
            <person name="Andreopoulos B."/>
            <person name="Lipzen A."/>
            <person name="Chen C."/>
            <person name="Yan M."/>
            <person name="Daum C."/>
            <person name="Ng V."/>
            <person name="Clum A."/>
            <person name="Steindorff A."/>
            <person name="Ohm R.A."/>
            <person name="Martin F."/>
            <person name="Silar P."/>
            <person name="Natvig D.O."/>
            <person name="Lalanne C."/>
            <person name="Gautier V."/>
            <person name="Ament-Velasquez S.L."/>
            <person name="Kruys A."/>
            <person name="Hutchinson M.I."/>
            <person name="Powell A.J."/>
            <person name="Barry K."/>
            <person name="Miller A.N."/>
            <person name="Grigoriev I.V."/>
            <person name="Debuchy R."/>
            <person name="Gladieux P."/>
            <person name="Hiltunen Thoren M."/>
            <person name="Johannesson H."/>
        </authorList>
    </citation>
    <scope>NUCLEOTIDE SEQUENCE</scope>
    <source>
        <strain evidence="2">CBS 118394</strain>
    </source>
</reference>
<name>A0AAE0I6H7_9PEZI</name>
<keyword evidence="1" id="KW-1133">Transmembrane helix</keyword>
<sequence length="286" mass="32392">MALPPAVRNTLWGAGKAISTLFFLSITFTAFYLAIYAIFTVEPTLNLKVLPTPSALFFIPLVIFLITRIIILLSGARFIPRLLYSIVMTPGGAFIRLPLLFIWSRPHGHYLVRMSHFLRNCVYYFQVNDLVGPLDNSWPALASEDLLPQLNGTSPNTKVFDEEKLAQCRRDYPEIEPMMAKYGAALVWITIILTVSDAFLRIYVGLTFWEAVWCVLWKYWRTRKTPVVGERAAGKGVYVDEEKIPLAAKEKKVVENVENVNEPPPHAPLMIGFGLFSIPRFVKGLN</sequence>
<dbReference type="EMBL" id="JAUEDM010000004">
    <property type="protein sequence ID" value="KAK3319391.1"/>
    <property type="molecule type" value="Genomic_DNA"/>
</dbReference>
<proteinExistence type="predicted"/>
<keyword evidence="1" id="KW-0812">Transmembrane</keyword>
<feature type="transmembrane region" description="Helical" evidence="1">
    <location>
        <begin position="20"/>
        <end position="41"/>
    </location>
</feature>
<feature type="transmembrane region" description="Helical" evidence="1">
    <location>
        <begin position="53"/>
        <end position="76"/>
    </location>
</feature>
<feature type="transmembrane region" description="Helical" evidence="1">
    <location>
        <begin position="82"/>
        <end position="103"/>
    </location>
</feature>
<comment type="caution">
    <text evidence="2">The sequence shown here is derived from an EMBL/GenBank/DDBJ whole genome shotgun (WGS) entry which is preliminary data.</text>
</comment>
<evidence type="ECO:0000256" key="1">
    <source>
        <dbReference type="SAM" id="Phobius"/>
    </source>
</evidence>
<dbReference type="Proteomes" id="UP001283341">
    <property type="component" value="Unassembled WGS sequence"/>
</dbReference>
<organism evidence="2 3">
    <name type="scientific">Apodospora peruviana</name>
    <dbReference type="NCBI Taxonomy" id="516989"/>
    <lineage>
        <taxon>Eukaryota</taxon>
        <taxon>Fungi</taxon>
        <taxon>Dikarya</taxon>
        <taxon>Ascomycota</taxon>
        <taxon>Pezizomycotina</taxon>
        <taxon>Sordariomycetes</taxon>
        <taxon>Sordariomycetidae</taxon>
        <taxon>Sordariales</taxon>
        <taxon>Lasiosphaeriaceae</taxon>
        <taxon>Apodospora</taxon>
    </lineage>
</organism>